<gene>
    <name evidence="8" type="ORF">AAG747_21945</name>
</gene>
<name>A0AAW9SAY1_9BACT</name>
<evidence type="ECO:0000313" key="9">
    <source>
        <dbReference type="Proteomes" id="UP001403385"/>
    </source>
</evidence>
<evidence type="ECO:0000256" key="4">
    <source>
        <dbReference type="ARBA" id="ARBA00022989"/>
    </source>
</evidence>
<evidence type="ECO:0000259" key="7">
    <source>
        <dbReference type="PROSITE" id="PS50093"/>
    </source>
</evidence>
<dbReference type="Proteomes" id="UP001403385">
    <property type="component" value="Unassembled WGS sequence"/>
</dbReference>
<dbReference type="PANTHER" id="PTHR46730">
    <property type="entry name" value="POLYCYSTIN-1"/>
    <property type="match status" value="1"/>
</dbReference>
<keyword evidence="3" id="KW-0677">Repeat</keyword>
<feature type="domain" description="PKD" evidence="7">
    <location>
        <begin position="1105"/>
        <end position="1142"/>
    </location>
</feature>
<keyword evidence="9" id="KW-1185">Reference proteome</keyword>
<evidence type="ECO:0000256" key="2">
    <source>
        <dbReference type="ARBA" id="ARBA00022692"/>
    </source>
</evidence>
<dbReference type="GO" id="GO:0006816">
    <property type="term" value="P:calcium ion transport"/>
    <property type="evidence" value="ECO:0007669"/>
    <property type="project" value="TreeGrafter"/>
</dbReference>
<dbReference type="SMART" id="SM00089">
    <property type="entry name" value="PKD"/>
    <property type="match status" value="5"/>
</dbReference>
<dbReference type="InterPro" id="IPR000601">
    <property type="entry name" value="PKD_dom"/>
</dbReference>
<evidence type="ECO:0000256" key="3">
    <source>
        <dbReference type="ARBA" id="ARBA00022737"/>
    </source>
</evidence>
<dbReference type="PANTHER" id="PTHR46730:SF1">
    <property type="entry name" value="PLAT DOMAIN-CONTAINING PROTEIN"/>
    <property type="match status" value="1"/>
</dbReference>
<dbReference type="AlphaFoldDB" id="A0AAW9SAY1"/>
<keyword evidence="2" id="KW-0812">Transmembrane</keyword>
<feature type="region of interest" description="Disordered" evidence="6">
    <location>
        <begin position="1200"/>
        <end position="1225"/>
    </location>
</feature>
<comment type="caution">
    <text evidence="8">The sequence shown here is derived from an EMBL/GenBank/DDBJ whole genome shotgun (WGS) entry which is preliminary data.</text>
</comment>
<dbReference type="InterPro" id="IPR013783">
    <property type="entry name" value="Ig-like_fold"/>
</dbReference>
<organism evidence="8 9">
    <name type="scientific">Rapidithrix thailandica</name>
    <dbReference type="NCBI Taxonomy" id="413964"/>
    <lineage>
        <taxon>Bacteria</taxon>
        <taxon>Pseudomonadati</taxon>
        <taxon>Bacteroidota</taxon>
        <taxon>Cytophagia</taxon>
        <taxon>Cytophagales</taxon>
        <taxon>Flammeovirgaceae</taxon>
        <taxon>Rapidithrix</taxon>
    </lineage>
</organism>
<dbReference type="CDD" id="cd00146">
    <property type="entry name" value="PKD"/>
    <property type="match status" value="3"/>
</dbReference>
<feature type="domain" description="PKD" evidence="7">
    <location>
        <begin position="720"/>
        <end position="802"/>
    </location>
</feature>
<dbReference type="EMBL" id="JBDKWZ010000015">
    <property type="protein sequence ID" value="MEN7550597.1"/>
    <property type="molecule type" value="Genomic_DNA"/>
</dbReference>
<evidence type="ECO:0000256" key="1">
    <source>
        <dbReference type="ARBA" id="ARBA00004141"/>
    </source>
</evidence>
<dbReference type="Gene3D" id="2.60.40.10">
    <property type="entry name" value="Immunoglobulins"/>
    <property type="match status" value="6"/>
</dbReference>
<proteinExistence type="predicted"/>
<dbReference type="RefSeq" id="WP_346823379.1">
    <property type="nucleotide sequence ID" value="NZ_JBDKWZ010000015.1"/>
</dbReference>
<keyword evidence="5" id="KW-0472">Membrane</keyword>
<dbReference type="GO" id="GO:0005261">
    <property type="term" value="F:monoatomic cation channel activity"/>
    <property type="evidence" value="ECO:0007669"/>
    <property type="project" value="TreeGrafter"/>
</dbReference>
<dbReference type="SUPFAM" id="SSF49299">
    <property type="entry name" value="PKD domain"/>
    <property type="match status" value="5"/>
</dbReference>
<dbReference type="PROSITE" id="PS50093">
    <property type="entry name" value="PKD"/>
    <property type="match status" value="3"/>
</dbReference>
<evidence type="ECO:0000313" key="8">
    <source>
        <dbReference type="EMBL" id="MEN7550597.1"/>
    </source>
</evidence>
<keyword evidence="4" id="KW-1133">Transmembrane helix</keyword>
<dbReference type="GO" id="GO:0005886">
    <property type="term" value="C:plasma membrane"/>
    <property type="evidence" value="ECO:0007669"/>
    <property type="project" value="TreeGrafter"/>
</dbReference>
<accession>A0AAW9SAY1</accession>
<evidence type="ECO:0000256" key="5">
    <source>
        <dbReference type="ARBA" id="ARBA00023136"/>
    </source>
</evidence>
<sequence length="1246" mass="135471">MSKQLRKSSLLYILLFLSFLPSYGQSNLVTYAGNSRDESFNAVIQLSDGSFLVGGHARDLNWLPSNVKKTVINPLDIDNTGVPTSQRFTAFILHLTEDVQQILQVVYFRAGAVIDITHLKTTNPTGSTTGDLYISGKRQGGYYLAKLNNNFVNGVPTQLDWAFNVEASGDHRERQPWDVGGNGKVVFAEGDPNDNTWAAVRRLTADGAPDLVPNWRFHWGLKKSDGAFTSGAWTPAQNNPEVVPIYSGVPFVNDLSCSMRSWSATDYNQVLPDGNGGTKQGTWPMDYFFNSPCNIQNPETTMNLGGYTNYRLGDRTTHRIGGIVVDKRNNHIYIGSSINSITRTGRPDFEPIVIAFTDQGTLKWWSRLYTENNNQSPPFQHIDALGIDYSQEGPSSSLIVIARQQGKSTTDLWAGNQVNTNGMNPGFSFHNEFTGSNTNVEISWLGKLRLNNGDLLYSAYMGGYEGSGTLGAPYTDPNLDGWPDHNSGNANLSSARSQIDIHTDAVGNVYVISRSRAFASTANAYQKQDKPSAGPSSNGPNVRVYTPDLTTLVYSSILTGVWNPSNGAGGNNTDLYSLYPVHNGVITVGKHFGKNGSSFGQNIPTTNIPPWGRDTPQSEEAILAYLSFSEVEAIFTVDPLGGICLPDTAVFTDSSFNAQTWQWDFGQDAVPPTASTKGPHQVQWTSPGEKTISLIVTDGGSLSDTSTMRYVVSAVPPANIAVVPTGVLSPAPVSASLRPNGNSAPNPNYLYEWQIQDLVDGVVTYNTPINDHTFKVAGEYFVQLAVTNGACTNYDTMTIVVEDGAGDIDPNFTVNPDPPCINSPVIFEQVNEENATSWQWSFGEGASPATSNVRGPHEVYYSTPGPKVAMLVVGNGVFERTFIYSFFVSAETDASFSISGDGSQVPASFTFTPTNQDPAAQYEWNFGHPSTDEEENKSNTSTEMIGEHEYPYGGLYIISLTVTPPNGCSNTYYDSILIEVDDLEKEADFTIAPANHTCVLNSVTLTDMSRGFQGESPRWFLGKDAEPDTAQGFTVDSVYWTTPGKKVITQIVGSGDPQNTKVYSMLYEVFPYPNAAFVHSYEEGSCDNLPAKVRFTPQFAAGNFYEWDFGDGSTDASQRSSSPVHEYTTPGVYTVTLTVTNNGCKSVMSQNIPIGSNCDQAVTAGIIVNPARNDCASQRYIYQSATVNSNYTYEWNFGPGADPPTASGPGPHQVSYGDTDSDDPREVTLTVTDEQGNSDTITLQVP</sequence>
<dbReference type="InterPro" id="IPR035986">
    <property type="entry name" value="PKD_dom_sf"/>
</dbReference>
<evidence type="ECO:0000256" key="6">
    <source>
        <dbReference type="SAM" id="MobiDB-lite"/>
    </source>
</evidence>
<reference evidence="8 9" key="1">
    <citation type="submission" date="2024-04" db="EMBL/GenBank/DDBJ databases">
        <title>Novel genus in family Flammeovirgaceae.</title>
        <authorList>
            <person name="Nguyen T.H."/>
            <person name="Vuong T.Q."/>
            <person name="Le H."/>
            <person name="Kim S.-G."/>
        </authorList>
    </citation>
    <scope>NUCLEOTIDE SEQUENCE [LARGE SCALE GENOMIC DNA]</scope>
    <source>
        <strain evidence="8 9">JCM 23209</strain>
    </source>
</reference>
<feature type="domain" description="PKD" evidence="7">
    <location>
        <begin position="917"/>
        <end position="980"/>
    </location>
</feature>
<comment type="subcellular location">
    <subcellularLocation>
        <location evidence="1">Membrane</location>
        <topology evidence="1">Multi-pass membrane protein</topology>
    </subcellularLocation>
</comment>
<protein>
    <submittedName>
        <fullName evidence="8">PKD domain-containing protein</fullName>
    </submittedName>
</protein>
<dbReference type="InterPro" id="IPR022409">
    <property type="entry name" value="PKD/Chitinase_dom"/>
</dbReference>
<dbReference type="Pfam" id="PF18911">
    <property type="entry name" value="PKD_4"/>
    <property type="match status" value="1"/>
</dbReference>